<dbReference type="GO" id="GO:0016746">
    <property type="term" value="F:acyltransferase activity"/>
    <property type="evidence" value="ECO:0007669"/>
    <property type="project" value="UniProtKB-KW"/>
</dbReference>
<dbReference type="SMART" id="SM01006">
    <property type="entry name" value="AlcB"/>
    <property type="match status" value="1"/>
</dbReference>
<proteinExistence type="predicted"/>
<comment type="function">
    <text evidence="1">Acyltransferase required for the direct transfer of medium- to long-chain fatty acyl moieties from a carrier protein (MbtL) on to the epsilon-amino group of lysine residue in the mycobactin core.</text>
</comment>
<comment type="pathway">
    <text evidence="2">Siderophore biosynthesis; mycobactin biosynthesis.</text>
</comment>
<feature type="region of interest" description="Disordered" evidence="5">
    <location>
        <begin position="169"/>
        <end position="195"/>
    </location>
</feature>
<evidence type="ECO:0000313" key="8">
    <source>
        <dbReference type="Proteomes" id="UP001240150"/>
    </source>
</evidence>
<name>A0ABY8WTQ3_9ACTN</name>
<dbReference type="SUPFAM" id="SSF55729">
    <property type="entry name" value="Acyl-CoA N-acyltransferases (Nat)"/>
    <property type="match status" value="1"/>
</dbReference>
<keyword evidence="8" id="KW-1185">Reference proteome</keyword>
<evidence type="ECO:0000256" key="1">
    <source>
        <dbReference type="ARBA" id="ARBA00003818"/>
    </source>
</evidence>
<dbReference type="PANTHER" id="PTHR31438:SF1">
    <property type="entry name" value="LYSINE N-ACYLTRANSFERASE C17G9.06C-RELATED"/>
    <property type="match status" value="1"/>
</dbReference>
<dbReference type="InterPro" id="IPR016181">
    <property type="entry name" value="Acyl_CoA_acyltransferase"/>
</dbReference>
<evidence type="ECO:0000256" key="5">
    <source>
        <dbReference type="SAM" id="MobiDB-lite"/>
    </source>
</evidence>
<feature type="compositionally biased region" description="Gly residues" evidence="5">
    <location>
        <begin position="185"/>
        <end position="195"/>
    </location>
</feature>
<gene>
    <name evidence="7" type="ORF">ACTOB_004101</name>
</gene>
<protein>
    <recommendedName>
        <fullName evidence="3">Lysine N-acyltransferase MbtK</fullName>
    </recommendedName>
    <alternativeName>
        <fullName evidence="4">Mycobactin synthase protein K</fullName>
    </alternativeName>
</protein>
<organism evidence="7 8">
    <name type="scientific">Actinoplanes oblitus</name>
    <dbReference type="NCBI Taxonomy" id="3040509"/>
    <lineage>
        <taxon>Bacteria</taxon>
        <taxon>Bacillati</taxon>
        <taxon>Actinomycetota</taxon>
        <taxon>Actinomycetes</taxon>
        <taxon>Micromonosporales</taxon>
        <taxon>Micromonosporaceae</taxon>
        <taxon>Actinoplanes</taxon>
    </lineage>
</organism>
<keyword evidence="7" id="KW-0012">Acyltransferase</keyword>
<evidence type="ECO:0000259" key="6">
    <source>
        <dbReference type="SMART" id="SM01006"/>
    </source>
</evidence>
<evidence type="ECO:0000256" key="3">
    <source>
        <dbReference type="ARBA" id="ARBA00020586"/>
    </source>
</evidence>
<evidence type="ECO:0000256" key="4">
    <source>
        <dbReference type="ARBA" id="ARBA00031122"/>
    </source>
</evidence>
<evidence type="ECO:0000256" key="2">
    <source>
        <dbReference type="ARBA" id="ARBA00005102"/>
    </source>
</evidence>
<dbReference type="Pfam" id="PF13523">
    <property type="entry name" value="Acetyltransf_8"/>
    <property type="match status" value="1"/>
</dbReference>
<feature type="compositionally biased region" description="Basic and acidic residues" evidence="5">
    <location>
        <begin position="171"/>
        <end position="184"/>
    </location>
</feature>
<dbReference type="EMBL" id="CP126980">
    <property type="protein sequence ID" value="WIN00397.1"/>
    <property type="molecule type" value="Genomic_DNA"/>
</dbReference>
<feature type="domain" description="Acyltransferase MbtK/IucB-like conserved" evidence="6">
    <location>
        <begin position="12"/>
        <end position="60"/>
    </location>
</feature>
<evidence type="ECO:0000313" key="7">
    <source>
        <dbReference type="EMBL" id="WIN00397.1"/>
    </source>
</evidence>
<dbReference type="Proteomes" id="UP001240150">
    <property type="component" value="Chromosome"/>
</dbReference>
<reference evidence="7 8" key="1">
    <citation type="submission" date="2023-06" db="EMBL/GenBank/DDBJ databases">
        <authorList>
            <person name="Yushchuk O."/>
            <person name="Binda E."/>
            <person name="Ruckert-Reed C."/>
            <person name="Fedorenko V."/>
            <person name="Kalinowski J."/>
            <person name="Marinelli F."/>
        </authorList>
    </citation>
    <scope>NUCLEOTIDE SEQUENCE [LARGE SCALE GENOMIC DNA]</scope>
    <source>
        <strain evidence="7 8">NRRL 3884</strain>
    </source>
</reference>
<dbReference type="Gene3D" id="3.40.630.30">
    <property type="match status" value="1"/>
</dbReference>
<keyword evidence="7" id="KW-0808">Transferase</keyword>
<dbReference type="RefSeq" id="WP_284921924.1">
    <property type="nucleotide sequence ID" value="NZ_CP126980.1"/>
</dbReference>
<accession>A0ABY8WTQ3</accession>
<sequence>MRQTEDVMWTFRRVTSGDFALLARWLSRPHVARWWNHEWSAEAVDRDFGPSARGDEPNQDWLALLAGRPVGLFQRCWWTDYPEYLAEMTPVYPPPPGAVSIDYLIGEPEDTGRGLGTSMIAAFVARTWADLPGASCVLVPVAAANRASWRALRRAGFVTVAEGELEPDNPIDDRRHLVLRRDRPGPGGEAPSGRA</sequence>
<dbReference type="PANTHER" id="PTHR31438">
    <property type="entry name" value="LYSINE N-ACYLTRANSFERASE C17G9.06C-RELATED"/>
    <property type="match status" value="1"/>
</dbReference>
<dbReference type="InterPro" id="IPR019432">
    <property type="entry name" value="Acyltransferase_MbtK/IucB-like"/>
</dbReference>